<dbReference type="AlphaFoldDB" id="A0A840MZF9"/>
<keyword evidence="2" id="KW-0812">Transmembrane</keyword>
<comment type="caution">
    <text evidence="3">The sequence shown here is derived from an EMBL/GenBank/DDBJ whole genome shotgun (WGS) entry which is preliminary data.</text>
</comment>
<evidence type="ECO:0000256" key="1">
    <source>
        <dbReference type="SAM" id="MobiDB-lite"/>
    </source>
</evidence>
<gene>
    <name evidence="3" type="ORF">HNQ36_001551</name>
</gene>
<proteinExistence type="predicted"/>
<feature type="transmembrane region" description="Helical" evidence="2">
    <location>
        <begin position="78"/>
        <end position="101"/>
    </location>
</feature>
<feature type="region of interest" description="Disordered" evidence="1">
    <location>
        <begin position="35"/>
        <end position="55"/>
    </location>
</feature>
<keyword evidence="2" id="KW-1133">Transmembrane helix</keyword>
<accession>A0A840MZF9</accession>
<evidence type="ECO:0000313" key="4">
    <source>
        <dbReference type="Proteomes" id="UP000521227"/>
    </source>
</evidence>
<dbReference type="Proteomes" id="UP000521227">
    <property type="component" value="Unassembled WGS sequence"/>
</dbReference>
<keyword evidence="2" id="KW-0472">Membrane</keyword>
<dbReference type="RefSeq" id="WP_184083588.1">
    <property type="nucleotide sequence ID" value="NZ_JACHIJ010000002.1"/>
</dbReference>
<reference evidence="3 4" key="1">
    <citation type="submission" date="2020-08" db="EMBL/GenBank/DDBJ databases">
        <title>Genomic Encyclopedia of Type Strains, Phase IV (KMG-IV): sequencing the most valuable type-strain genomes for metagenomic binning, comparative biology and taxonomic classification.</title>
        <authorList>
            <person name="Goeker M."/>
        </authorList>
    </citation>
    <scope>NUCLEOTIDE SEQUENCE [LARGE SCALE GENOMIC DNA]</scope>
    <source>
        <strain evidence="3 4">DSM 17498</strain>
    </source>
</reference>
<evidence type="ECO:0000313" key="3">
    <source>
        <dbReference type="EMBL" id="MBB5051597.1"/>
    </source>
</evidence>
<dbReference type="EMBL" id="JACHIJ010000002">
    <property type="protein sequence ID" value="MBB5051597.1"/>
    <property type="molecule type" value="Genomic_DNA"/>
</dbReference>
<evidence type="ECO:0000256" key="2">
    <source>
        <dbReference type="SAM" id="Phobius"/>
    </source>
</evidence>
<organism evidence="3 4">
    <name type="scientific">Afipia massiliensis</name>
    <dbReference type="NCBI Taxonomy" id="211460"/>
    <lineage>
        <taxon>Bacteria</taxon>
        <taxon>Pseudomonadati</taxon>
        <taxon>Pseudomonadota</taxon>
        <taxon>Alphaproteobacteria</taxon>
        <taxon>Hyphomicrobiales</taxon>
        <taxon>Nitrobacteraceae</taxon>
        <taxon>Afipia</taxon>
    </lineage>
</organism>
<protein>
    <submittedName>
        <fullName evidence="3">Uncharacterized protein</fullName>
    </submittedName>
</protein>
<name>A0A840MZF9_9BRAD</name>
<sequence>MSDVVVHIEAAPDGAMDTPSVDTRDLALPDLPNDLESPALAADDHPDVQIDTPQELSRDDFKRIGPLKRISRGLLKPLIAVATAQYFIVTVLAGLAAWTVASEAGEAINAKLEPLLTALKRF</sequence>